<feature type="transmembrane region" description="Helical" evidence="1">
    <location>
        <begin position="15"/>
        <end position="38"/>
    </location>
</feature>
<protein>
    <submittedName>
        <fullName evidence="2">Uncharacterized protein</fullName>
    </submittedName>
</protein>
<name>A0A0B0NXE2_GOSAR</name>
<proteinExistence type="predicted"/>
<organism evidence="2 3">
    <name type="scientific">Gossypium arboreum</name>
    <name type="common">Tree cotton</name>
    <name type="synonym">Gossypium nanking</name>
    <dbReference type="NCBI Taxonomy" id="29729"/>
    <lineage>
        <taxon>Eukaryota</taxon>
        <taxon>Viridiplantae</taxon>
        <taxon>Streptophyta</taxon>
        <taxon>Embryophyta</taxon>
        <taxon>Tracheophyta</taxon>
        <taxon>Spermatophyta</taxon>
        <taxon>Magnoliopsida</taxon>
        <taxon>eudicotyledons</taxon>
        <taxon>Gunneridae</taxon>
        <taxon>Pentapetalae</taxon>
        <taxon>rosids</taxon>
        <taxon>malvids</taxon>
        <taxon>Malvales</taxon>
        <taxon>Malvaceae</taxon>
        <taxon>Malvoideae</taxon>
        <taxon>Gossypium</taxon>
    </lineage>
</organism>
<evidence type="ECO:0000313" key="2">
    <source>
        <dbReference type="EMBL" id="KHG19168.1"/>
    </source>
</evidence>
<dbReference type="Proteomes" id="UP000032142">
    <property type="component" value="Unassembled WGS sequence"/>
</dbReference>
<evidence type="ECO:0000256" key="1">
    <source>
        <dbReference type="SAM" id="Phobius"/>
    </source>
</evidence>
<keyword evidence="1" id="KW-0472">Membrane</keyword>
<keyword evidence="1" id="KW-1133">Transmembrane helix</keyword>
<accession>A0A0B0NXE2</accession>
<dbReference type="AlphaFoldDB" id="A0A0B0NXE2"/>
<sequence>MNSLDTSDMIMRLPFWLRSCICCGLTIAPMSLLIYQLLDKAYRFSSIKLTISLDRAYRFSLIELTVSAQEELIDHGSKEHI</sequence>
<reference evidence="3" key="1">
    <citation type="submission" date="2014-09" db="EMBL/GenBank/DDBJ databases">
        <authorList>
            <person name="Mudge J."/>
            <person name="Ramaraj T."/>
            <person name="Lindquist I.E."/>
            <person name="Bharti A.K."/>
            <person name="Sundararajan A."/>
            <person name="Cameron C.T."/>
            <person name="Woodward J.E."/>
            <person name="May G.D."/>
            <person name="Brubaker C."/>
            <person name="Broadhvest J."/>
            <person name="Wilkins T.A."/>
        </authorList>
    </citation>
    <scope>NUCLEOTIDE SEQUENCE</scope>
    <source>
        <strain evidence="3">cv. AKA8401</strain>
    </source>
</reference>
<gene>
    <name evidence="2" type="ORF">F383_25161</name>
</gene>
<dbReference type="EMBL" id="KN412316">
    <property type="protein sequence ID" value="KHG19168.1"/>
    <property type="molecule type" value="Genomic_DNA"/>
</dbReference>
<keyword evidence="3" id="KW-1185">Reference proteome</keyword>
<keyword evidence="1" id="KW-0812">Transmembrane</keyword>
<evidence type="ECO:0000313" key="3">
    <source>
        <dbReference type="Proteomes" id="UP000032142"/>
    </source>
</evidence>